<accession>A0A7C9AVQ0</accession>
<evidence type="ECO:0000313" key="1">
    <source>
        <dbReference type="EMBL" id="MBA4677199.1"/>
    </source>
</evidence>
<proteinExistence type="predicted"/>
<dbReference type="AlphaFoldDB" id="A0A7C9AVQ0"/>
<organism evidence="1">
    <name type="scientific">Opuntia streptacantha</name>
    <name type="common">Prickly pear cactus</name>
    <name type="synonym">Opuntia cardona</name>
    <dbReference type="NCBI Taxonomy" id="393608"/>
    <lineage>
        <taxon>Eukaryota</taxon>
        <taxon>Viridiplantae</taxon>
        <taxon>Streptophyta</taxon>
        <taxon>Embryophyta</taxon>
        <taxon>Tracheophyta</taxon>
        <taxon>Spermatophyta</taxon>
        <taxon>Magnoliopsida</taxon>
        <taxon>eudicotyledons</taxon>
        <taxon>Gunneridae</taxon>
        <taxon>Pentapetalae</taxon>
        <taxon>Caryophyllales</taxon>
        <taxon>Cactineae</taxon>
        <taxon>Cactaceae</taxon>
        <taxon>Opuntioideae</taxon>
        <taxon>Opuntia</taxon>
    </lineage>
</organism>
<sequence length="118" mass="13162">MLVSLISNCLSISTLDFHCIKEGLLLNFQAKLLQPSCKYTGQPMYPLGYGFKTFWSMINSVHSGHVGKQSLSSADVASGLVPSNMLLPCLHRHAKSRLPRRINTNTYDPSRHQSLVFL</sequence>
<reference evidence="1" key="1">
    <citation type="journal article" date="2013" name="J. Plant Res.">
        <title>Effect of fungi and light on seed germination of three Opuntia species from semiarid lands of central Mexico.</title>
        <authorList>
            <person name="Delgado-Sanchez P."/>
            <person name="Jimenez-Bremont J.F."/>
            <person name="Guerrero-Gonzalez Mde L."/>
            <person name="Flores J."/>
        </authorList>
    </citation>
    <scope>NUCLEOTIDE SEQUENCE</scope>
    <source>
        <tissue evidence="1">Cladode</tissue>
    </source>
</reference>
<reference evidence="1" key="2">
    <citation type="submission" date="2020-07" db="EMBL/GenBank/DDBJ databases">
        <authorList>
            <person name="Vera ALvarez R."/>
            <person name="Arias-Moreno D.M."/>
            <person name="Jimenez-Jacinto V."/>
            <person name="Jimenez-Bremont J.F."/>
            <person name="Swaminathan K."/>
            <person name="Moose S.P."/>
            <person name="Guerrero-Gonzalez M.L."/>
            <person name="Marino-Ramirez L."/>
            <person name="Landsman D."/>
            <person name="Rodriguez-Kessler M."/>
            <person name="Delgado-Sanchez P."/>
        </authorList>
    </citation>
    <scope>NUCLEOTIDE SEQUENCE</scope>
    <source>
        <tissue evidence="1">Cladode</tissue>
    </source>
</reference>
<dbReference type="EMBL" id="GISG01274062">
    <property type="protein sequence ID" value="MBA4677197.1"/>
    <property type="molecule type" value="Transcribed_RNA"/>
</dbReference>
<name>A0A7C9AVQ0_OPUST</name>
<dbReference type="EMBL" id="GISG01274064">
    <property type="protein sequence ID" value="MBA4677199.1"/>
    <property type="molecule type" value="Transcribed_RNA"/>
</dbReference>
<protein>
    <submittedName>
        <fullName evidence="1">Uncharacterized protein</fullName>
    </submittedName>
</protein>